<protein>
    <submittedName>
        <fullName evidence="1">Uncharacterized protein</fullName>
    </submittedName>
</protein>
<keyword evidence="2" id="KW-1185">Reference proteome</keyword>
<evidence type="ECO:0000313" key="1">
    <source>
        <dbReference type="EMBL" id="VEL29985.1"/>
    </source>
</evidence>
<proteinExistence type="predicted"/>
<organism evidence="1 2">
    <name type="scientific">Protopolystoma xenopodis</name>
    <dbReference type="NCBI Taxonomy" id="117903"/>
    <lineage>
        <taxon>Eukaryota</taxon>
        <taxon>Metazoa</taxon>
        <taxon>Spiralia</taxon>
        <taxon>Lophotrochozoa</taxon>
        <taxon>Platyhelminthes</taxon>
        <taxon>Monogenea</taxon>
        <taxon>Polyopisthocotylea</taxon>
        <taxon>Polystomatidea</taxon>
        <taxon>Polystomatidae</taxon>
        <taxon>Protopolystoma</taxon>
    </lineage>
</organism>
<dbReference type="AlphaFoldDB" id="A0A3S5AIA3"/>
<dbReference type="EMBL" id="CAAALY010108251">
    <property type="protein sequence ID" value="VEL29985.1"/>
    <property type="molecule type" value="Genomic_DNA"/>
</dbReference>
<reference evidence="1" key="1">
    <citation type="submission" date="2018-11" db="EMBL/GenBank/DDBJ databases">
        <authorList>
            <consortium name="Pathogen Informatics"/>
        </authorList>
    </citation>
    <scope>NUCLEOTIDE SEQUENCE</scope>
</reference>
<evidence type="ECO:0000313" key="2">
    <source>
        <dbReference type="Proteomes" id="UP000784294"/>
    </source>
</evidence>
<dbReference type="Proteomes" id="UP000784294">
    <property type="component" value="Unassembled WGS sequence"/>
</dbReference>
<accession>A0A3S5AIA3</accession>
<sequence length="131" mass="14123">MSVRGIQEYHTFDIRKQAGLMGKERGGPVGNLDSMWTVAVLLEAISGSSSEALTTGLSGSSPPLISGPLFCRQPRFVHSSDSKVRPVTRATWSQMVVGKVDRWVEGRGKPLLQTYSAIVTKALVLAMACDC</sequence>
<name>A0A3S5AIA3_9PLAT</name>
<gene>
    <name evidence="1" type="ORF">PXEA_LOCUS23425</name>
</gene>
<comment type="caution">
    <text evidence="1">The sequence shown here is derived from an EMBL/GenBank/DDBJ whole genome shotgun (WGS) entry which is preliminary data.</text>
</comment>